<reference evidence="1 2" key="1">
    <citation type="journal article" date="2014" name="Curr. Biol.">
        <title>The genome of the clonal raider ant Cerapachys biroi.</title>
        <authorList>
            <person name="Oxley P.R."/>
            <person name="Ji L."/>
            <person name="Fetter-Pruneda I."/>
            <person name="McKenzie S.K."/>
            <person name="Li C."/>
            <person name="Hu H."/>
            <person name="Zhang G."/>
            <person name="Kronauer D.J."/>
        </authorList>
    </citation>
    <scope>NUCLEOTIDE SEQUENCE [LARGE SCALE GENOMIC DNA]</scope>
</reference>
<keyword evidence="2" id="KW-1185">Reference proteome</keyword>
<dbReference type="AlphaFoldDB" id="A0A026WBY6"/>
<protein>
    <recommendedName>
        <fullName evidence="3">THAP-type domain-containing protein</fullName>
    </recommendedName>
</protein>
<sequence length="486" mass="54737">MDLMTLGPECTNRYYRLCHLHFQVEMLRNFEGRVYLSKEAVPSIFFKPIQPGGSKSQDSSQLVSFVTIFLKPERRNRNSAVGLTTSTDSQVDPMEFDERRDSQMRLPLVPELATSYFQPGKTSRKTKTEYAVRVLGSNVAAGLSAHVASGVLPLTAIGTMEFVLYFSRLYDLLSSRESARTNTKEFGQAFTGSTHEICFLQRALEFLRSIQVIDATGACVRSIKCFDRWQITVNAVIQLWDTLKEHLPALRTARLSQEGIERVFCSIRRQSGNRARLTPILFTRAFKNLIGEHLAERSGEDDSVASARRMLKRIASSSSSPSLLPKANEASAVAPRVALDVGATSHRDIDLQSLYERNAFRRVCDFLLSECLRAHAGCSVCAACATRETINDSIAKNASNASFSLFISGLEDVFMRNFEQLSNEEGVGSRMLRLAQQIEYRPPCPDFPVDLLIKLFLRMRIYFTLLRHNKICRDVETRDSLNVVQL</sequence>
<dbReference type="Proteomes" id="UP000053097">
    <property type="component" value="Unassembled WGS sequence"/>
</dbReference>
<gene>
    <name evidence="1" type="ORF">X777_06924</name>
</gene>
<accession>A0A026WBY6</accession>
<proteinExistence type="predicted"/>
<evidence type="ECO:0000313" key="2">
    <source>
        <dbReference type="Proteomes" id="UP000053097"/>
    </source>
</evidence>
<name>A0A026WBY6_OOCBI</name>
<dbReference type="OMA" id="STHEICF"/>
<dbReference type="STRING" id="2015173.A0A026WBY6"/>
<dbReference type="OrthoDB" id="7541343at2759"/>
<evidence type="ECO:0000313" key="1">
    <source>
        <dbReference type="EMBL" id="EZA53570.1"/>
    </source>
</evidence>
<evidence type="ECO:0008006" key="3">
    <source>
        <dbReference type="Google" id="ProtNLM"/>
    </source>
</evidence>
<organism evidence="1 2">
    <name type="scientific">Ooceraea biroi</name>
    <name type="common">Clonal raider ant</name>
    <name type="synonym">Cerapachys biroi</name>
    <dbReference type="NCBI Taxonomy" id="2015173"/>
    <lineage>
        <taxon>Eukaryota</taxon>
        <taxon>Metazoa</taxon>
        <taxon>Ecdysozoa</taxon>
        <taxon>Arthropoda</taxon>
        <taxon>Hexapoda</taxon>
        <taxon>Insecta</taxon>
        <taxon>Pterygota</taxon>
        <taxon>Neoptera</taxon>
        <taxon>Endopterygota</taxon>
        <taxon>Hymenoptera</taxon>
        <taxon>Apocrita</taxon>
        <taxon>Aculeata</taxon>
        <taxon>Formicoidea</taxon>
        <taxon>Formicidae</taxon>
        <taxon>Dorylinae</taxon>
        <taxon>Ooceraea</taxon>
    </lineage>
</organism>
<dbReference type="EMBL" id="KK107281">
    <property type="protein sequence ID" value="EZA53570.1"/>
    <property type="molecule type" value="Genomic_DNA"/>
</dbReference>